<protein>
    <recommendedName>
        <fullName evidence="3">Transglutaminase-like domain-containing protein</fullName>
    </recommendedName>
</protein>
<dbReference type="PATRIC" id="fig|1201294.9.peg.1204"/>
<organism evidence="1 2">
    <name type="scientific">Methanoculleus bourgensis (strain ATCC 43281 / DSM 3045 / OCM 15 / MS2)</name>
    <name type="common">Methanogenium bourgense</name>
    <dbReference type="NCBI Taxonomy" id="1201294"/>
    <lineage>
        <taxon>Archaea</taxon>
        <taxon>Methanobacteriati</taxon>
        <taxon>Methanobacteriota</taxon>
        <taxon>Stenosarchaea group</taxon>
        <taxon>Methanomicrobia</taxon>
        <taxon>Methanomicrobiales</taxon>
        <taxon>Methanomicrobiaceae</taxon>
        <taxon>Methanoculleus</taxon>
    </lineage>
</organism>
<reference evidence="2" key="1">
    <citation type="journal article" date="2012" name="J. Bacteriol.">
        <title>Complete genome sequence of the hydrogenotrophic, methanogenic archaeon Methanoculleus bourgensis strain MS2T, isolated from a sewage sludge digester.</title>
        <authorList>
            <person name="Maus I."/>
            <person name="Wibberg D."/>
            <person name="Stantscheff R."/>
            <person name="Eikmeyer F.G."/>
            <person name="Seffner A."/>
            <person name="Boelter J."/>
            <person name="Szczepanowski R."/>
            <person name="Blom J."/>
            <person name="Jaenicke S."/>
            <person name="Konig H."/>
            <person name="Puhler A."/>
            <person name="Schluter A."/>
        </authorList>
    </citation>
    <scope>NUCLEOTIDE SEQUENCE [LARGE SCALE GENOMIC DNA]</scope>
    <source>
        <strain evidence="2">ATCC 43281 / DSM 3045 / OCM 15 / MS2</strain>
    </source>
</reference>
<sequence length="272" mass="31996">MNPRRIADGKRYPIFAIMSMTEDEDLRAELRAIYYTLNGIGYKIQIGVYKQVKAYFANKGYYDRPGSYQDYLYDSLQRRYLDELIFQIMQGADSIDDMARIAINIVQRIPYDDIKVRYDLRYDPECPIRFPYEVIYDNKGICSEKSLLLAFLLKELGLGVALFRFDEENHMTVGIKCPPEYGYRHTEYAFVETTGVNLVTDDQIYYVNSKQYGFPFIQLKSIPELIPICDGASFEGVYQEWFDTRDLHSYQKNSASYYHIARYIEISRKYGL</sequence>
<evidence type="ECO:0000313" key="1">
    <source>
        <dbReference type="EMBL" id="CCJ36015.1"/>
    </source>
</evidence>
<dbReference type="SUPFAM" id="SSF54001">
    <property type="entry name" value="Cysteine proteinases"/>
    <property type="match status" value="1"/>
</dbReference>
<dbReference type="AlphaFoldDB" id="I7KZ18"/>
<dbReference type="InterPro" id="IPR038765">
    <property type="entry name" value="Papain-like_cys_pep_sf"/>
</dbReference>
<accession>I7KZ18</accession>
<dbReference type="EMBL" id="HE964772">
    <property type="protein sequence ID" value="CCJ36015.1"/>
    <property type="molecule type" value="Genomic_DNA"/>
</dbReference>
<proteinExistence type="predicted"/>
<dbReference type="HOGENOM" id="CLU_1021611_0_0_2"/>
<gene>
    <name evidence="1" type="ordered locus">BN140_1092</name>
</gene>
<keyword evidence="2" id="KW-1185">Reference proteome</keyword>
<evidence type="ECO:0008006" key="3">
    <source>
        <dbReference type="Google" id="ProtNLM"/>
    </source>
</evidence>
<evidence type="ECO:0000313" key="2">
    <source>
        <dbReference type="Proteomes" id="UP000009007"/>
    </source>
</evidence>
<dbReference type="Proteomes" id="UP000009007">
    <property type="component" value="Chromosome I"/>
</dbReference>
<name>I7KZ18_METBM</name>
<dbReference type="KEGG" id="mbg:BN140_1092"/>